<dbReference type="GO" id="GO:0003700">
    <property type="term" value="F:DNA-binding transcription factor activity"/>
    <property type="evidence" value="ECO:0007669"/>
    <property type="project" value="InterPro"/>
</dbReference>
<proteinExistence type="predicted"/>
<keyword evidence="2 6" id="KW-0805">Transcription regulation</keyword>
<evidence type="ECO:0000313" key="9">
    <source>
        <dbReference type="EMBL" id="GMI66768.1"/>
    </source>
</evidence>
<accession>A0A9W7LJ52</accession>
<evidence type="ECO:0000256" key="5">
    <source>
        <dbReference type="ARBA" id="ARBA00023242"/>
    </source>
</evidence>
<dbReference type="InterPro" id="IPR045084">
    <property type="entry name" value="AIB/MYC-like"/>
</dbReference>
<evidence type="ECO:0000256" key="4">
    <source>
        <dbReference type="ARBA" id="ARBA00023163"/>
    </source>
</evidence>
<dbReference type="Pfam" id="PF14215">
    <property type="entry name" value="bHLH-MYC_N"/>
    <property type="match status" value="1"/>
</dbReference>
<dbReference type="Proteomes" id="UP001165190">
    <property type="component" value="Unassembled WGS sequence"/>
</dbReference>
<evidence type="ECO:0000256" key="7">
    <source>
        <dbReference type="SAM" id="MobiDB-lite"/>
    </source>
</evidence>
<protein>
    <recommendedName>
        <fullName evidence="6">Transcription factor</fullName>
        <shortName evidence="6">bHLH transcription factor</shortName>
    </recommendedName>
    <alternativeName>
        <fullName evidence="6">Basic helix-loop-helix protein</fullName>
    </alternativeName>
</protein>
<dbReference type="AlphaFoldDB" id="A0A9W7LJ52"/>
<dbReference type="SUPFAM" id="SSF47459">
    <property type="entry name" value="HLH, helix-loop-helix DNA-binding domain"/>
    <property type="match status" value="1"/>
</dbReference>
<dbReference type="InterPro" id="IPR036638">
    <property type="entry name" value="HLH_DNA-bd_sf"/>
</dbReference>
<comment type="caution">
    <text evidence="9">The sequence shown here is derived from an EMBL/GenBank/DDBJ whole genome shotgun (WGS) entry which is preliminary data.</text>
</comment>
<keyword evidence="3" id="KW-0238">DNA-binding</keyword>
<evidence type="ECO:0000259" key="8">
    <source>
        <dbReference type="PROSITE" id="PS50888"/>
    </source>
</evidence>
<comment type="subcellular location">
    <subcellularLocation>
        <location evidence="1 6">Nucleus</location>
    </subcellularLocation>
</comment>
<dbReference type="Pfam" id="PF00010">
    <property type="entry name" value="HLH"/>
    <property type="match status" value="1"/>
</dbReference>
<gene>
    <name evidence="9" type="ORF">HRI_000346100</name>
</gene>
<dbReference type="PANTHER" id="PTHR11514:SF47">
    <property type="entry name" value="TRANSCRIPTION FACTOR BHLH13"/>
    <property type="match status" value="1"/>
</dbReference>
<reference evidence="9" key="1">
    <citation type="submission" date="2023-05" db="EMBL/GenBank/DDBJ databases">
        <title>Genome and transcriptome analyses reveal genes involved in the formation of fine ridges on petal epidermal cells in Hibiscus trionum.</title>
        <authorList>
            <person name="Koshimizu S."/>
            <person name="Masuda S."/>
            <person name="Ishii T."/>
            <person name="Shirasu K."/>
            <person name="Hoshino A."/>
            <person name="Arita M."/>
        </authorList>
    </citation>
    <scope>NUCLEOTIDE SEQUENCE</scope>
    <source>
        <strain evidence="9">Hamamatsu line</strain>
    </source>
</reference>
<evidence type="ECO:0000256" key="6">
    <source>
        <dbReference type="RuleBase" id="RU369104"/>
    </source>
</evidence>
<dbReference type="EMBL" id="BSYR01000004">
    <property type="protein sequence ID" value="GMI66768.1"/>
    <property type="molecule type" value="Genomic_DNA"/>
</dbReference>
<dbReference type="GO" id="GO:0000976">
    <property type="term" value="F:transcription cis-regulatory region binding"/>
    <property type="evidence" value="ECO:0007669"/>
    <property type="project" value="TreeGrafter"/>
</dbReference>
<dbReference type="PROSITE" id="PS50888">
    <property type="entry name" value="BHLH"/>
    <property type="match status" value="1"/>
</dbReference>
<feature type="region of interest" description="Disordered" evidence="7">
    <location>
        <begin position="390"/>
        <end position="452"/>
    </location>
</feature>
<dbReference type="InterPro" id="IPR011598">
    <property type="entry name" value="bHLH_dom"/>
</dbReference>
<keyword evidence="5 6" id="KW-0539">Nucleus</keyword>
<organism evidence="9 10">
    <name type="scientific">Hibiscus trionum</name>
    <name type="common">Flower of an hour</name>
    <dbReference type="NCBI Taxonomy" id="183268"/>
    <lineage>
        <taxon>Eukaryota</taxon>
        <taxon>Viridiplantae</taxon>
        <taxon>Streptophyta</taxon>
        <taxon>Embryophyta</taxon>
        <taxon>Tracheophyta</taxon>
        <taxon>Spermatophyta</taxon>
        <taxon>Magnoliopsida</taxon>
        <taxon>eudicotyledons</taxon>
        <taxon>Gunneridae</taxon>
        <taxon>Pentapetalae</taxon>
        <taxon>rosids</taxon>
        <taxon>malvids</taxon>
        <taxon>Malvales</taxon>
        <taxon>Malvaceae</taxon>
        <taxon>Malvoideae</taxon>
        <taxon>Hibiscus</taxon>
    </lineage>
</organism>
<feature type="compositionally biased region" description="Polar residues" evidence="7">
    <location>
        <begin position="390"/>
        <end position="404"/>
    </location>
</feature>
<dbReference type="PANTHER" id="PTHR11514">
    <property type="entry name" value="MYC"/>
    <property type="match status" value="1"/>
</dbReference>
<feature type="compositionally biased region" description="Basic and acidic residues" evidence="7">
    <location>
        <begin position="406"/>
        <end position="428"/>
    </location>
</feature>
<dbReference type="GO" id="GO:0005634">
    <property type="term" value="C:nucleus"/>
    <property type="evidence" value="ECO:0007669"/>
    <property type="project" value="UniProtKB-SubCell"/>
</dbReference>
<name>A0A9W7LJ52_HIBTR</name>
<dbReference type="FunFam" id="4.10.280.10:FF:000078">
    <property type="entry name" value="Transcription factor bHLH13"/>
    <property type="match status" value="1"/>
</dbReference>
<feature type="domain" description="BHLH" evidence="8">
    <location>
        <begin position="441"/>
        <end position="490"/>
    </location>
</feature>
<dbReference type="CDD" id="cd11449">
    <property type="entry name" value="bHLH_AtAIB_like"/>
    <property type="match status" value="1"/>
</dbReference>
<dbReference type="Pfam" id="PF22754">
    <property type="entry name" value="bHLH-TF_ACT-like_plant"/>
    <property type="match status" value="1"/>
</dbReference>
<evidence type="ECO:0000313" key="10">
    <source>
        <dbReference type="Proteomes" id="UP001165190"/>
    </source>
</evidence>
<dbReference type="InterPro" id="IPR054502">
    <property type="entry name" value="bHLH-TF_ACT-like_plant"/>
</dbReference>
<dbReference type="Gene3D" id="4.10.280.10">
    <property type="entry name" value="Helix-loop-helix DNA-binding domain"/>
    <property type="match status" value="1"/>
</dbReference>
<dbReference type="GO" id="GO:0046983">
    <property type="term" value="F:protein dimerization activity"/>
    <property type="evidence" value="ECO:0007669"/>
    <property type="project" value="InterPro"/>
</dbReference>
<dbReference type="InterPro" id="IPR025610">
    <property type="entry name" value="MYC/MYB_N"/>
</dbReference>
<feature type="compositionally biased region" description="Basic and acidic residues" evidence="7">
    <location>
        <begin position="438"/>
        <end position="452"/>
    </location>
</feature>
<dbReference type="OrthoDB" id="677168at2759"/>
<evidence type="ECO:0000256" key="3">
    <source>
        <dbReference type="ARBA" id="ARBA00023125"/>
    </source>
</evidence>
<evidence type="ECO:0000256" key="1">
    <source>
        <dbReference type="ARBA" id="ARBA00004123"/>
    </source>
</evidence>
<keyword evidence="10" id="KW-1185">Reference proteome</keyword>
<dbReference type="SMART" id="SM00353">
    <property type="entry name" value="HLH"/>
    <property type="match status" value="1"/>
</dbReference>
<evidence type="ECO:0000256" key="2">
    <source>
        <dbReference type="ARBA" id="ARBA00023015"/>
    </source>
</evidence>
<keyword evidence="4 6" id="KW-0804">Transcription</keyword>
<sequence>MKIELGMGGGVWNDEDKAMVAAVLGTRAFDYLISNSVSNENLLMTITSDENLQNKLSDLVDRPTASNFSWNYAIFWQISRSKSGDWVLGWGDGCCREPKEGEESETAQNLNLRLEDETQQTMRKRVLQKLHTLFGGSDEDNYALGLDRVTDTEMFFLASMYFSFPRGEGGPGKCFLSGKHVWVSDALKSGSDYCVRSFLTKSAGVRTIVLVPTDVGVVELGSVRSVPESLELLQSIRSSFSSNSSVLRAKEMAVAAVPVVNEKKHEASSHFLNLGILEGVPKIFGQDLNNISHAHSNHREKLAVRRMEHMPTWGAYANGGKLPFSRNQNGVHGSSWPHVHGVKQGNPTDFSGAQKSANNIQEVVNGAREEFRFNQYQSQKPIQMQIDFSGATSRPSAAGTQPLSAESEHSDVEAPCKEEKPSATDERRPRKRGRKPANGREEPLNHVEAERQRREKLNQRFYALRAVVPNISKMDKASLLGDAIAYINELQAKLKVMESEREKFGSTSRDSPGLDPNTNTENHIGAANIDVQAVQDEVVVRVSCPLDSHPASRVIQAFKEADINVLESKLVASDDTVFHTFVIKSQGPEQLTRENLIAAFSRDPNSLQPLSSSLGWHTIAL</sequence>